<dbReference type="InterPro" id="IPR006353">
    <property type="entry name" value="HAD-SF_hydro_IIA_CECR5"/>
</dbReference>
<dbReference type="InterPro" id="IPR036412">
    <property type="entry name" value="HAD-like_sf"/>
</dbReference>
<keyword evidence="2" id="KW-1185">Reference proteome</keyword>
<dbReference type="PANTHER" id="PTHR19288">
    <property type="entry name" value="4-NITROPHENYLPHOSPHATASE-RELATED"/>
    <property type="match status" value="1"/>
</dbReference>
<dbReference type="STRING" id="576137.A0A1L7XXB7"/>
<protein>
    <submittedName>
        <fullName evidence="1">Related to HAD superfamily hydrolase</fullName>
    </submittedName>
</protein>
<proteinExistence type="predicted"/>
<dbReference type="InterPro" id="IPR023214">
    <property type="entry name" value="HAD_sf"/>
</dbReference>
<dbReference type="NCBIfam" id="TIGR01460">
    <property type="entry name" value="HAD-SF-IIA"/>
    <property type="match status" value="1"/>
</dbReference>
<accession>A0A1L7XXB7</accession>
<dbReference type="GO" id="GO:0016791">
    <property type="term" value="F:phosphatase activity"/>
    <property type="evidence" value="ECO:0007669"/>
    <property type="project" value="TreeGrafter"/>
</dbReference>
<dbReference type="GO" id="GO:0005737">
    <property type="term" value="C:cytoplasm"/>
    <property type="evidence" value="ECO:0007669"/>
    <property type="project" value="TreeGrafter"/>
</dbReference>
<evidence type="ECO:0000313" key="1">
    <source>
        <dbReference type="EMBL" id="CZR69712.1"/>
    </source>
</evidence>
<dbReference type="AlphaFoldDB" id="A0A1L7XXB7"/>
<evidence type="ECO:0000313" key="2">
    <source>
        <dbReference type="Proteomes" id="UP000184330"/>
    </source>
</evidence>
<dbReference type="NCBIfam" id="TIGR01456">
    <property type="entry name" value="CECR5"/>
    <property type="match status" value="1"/>
</dbReference>
<dbReference type="SUPFAM" id="SSF56784">
    <property type="entry name" value="HAD-like"/>
    <property type="match status" value="1"/>
</dbReference>
<gene>
    <name evidence="1" type="ORF">PAC_19612</name>
</gene>
<organism evidence="1 2">
    <name type="scientific">Phialocephala subalpina</name>
    <dbReference type="NCBI Taxonomy" id="576137"/>
    <lineage>
        <taxon>Eukaryota</taxon>
        <taxon>Fungi</taxon>
        <taxon>Dikarya</taxon>
        <taxon>Ascomycota</taxon>
        <taxon>Pezizomycotina</taxon>
        <taxon>Leotiomycetes</taxon>
        <taxon>Helotiales</taxon>
        <taxon>Mollisiaceae</taxon>
        <taxon>Phialocephala</taxon>
        <taxon>Phialocephala fortinii species complex</taxon>
    </lineage>
</organism>
<dbReference type="PANTHER" id="PTHR19288:SF93">
    <property type="entry name" value="FI11325P-RELATED"/>
    <property type="match status" value="1"/>
</dbReference>
<dbReference type="Pfam" id="PF13242">
    <property type="entry name" value="Hydrolase_like"/>
    <property type="match status" value="1"/>
</dbReference>
<dbReference type="InterPro" id="IPR006357">
    <property type="entry name" value="HAD-SF_hydro_IIA"/>
</dbReference>
<dbReference type="OrthoDB" id="270009at2759"/>
<reference evidence="1 2" key="1">
    <citation type="submission" date="2016-03" db="EMBL/GenBank/DDBJ databases">
        <authorList>
            <person name="Ploux O."/>
        </authorList>
    </citation>
    <scope>NUCLEOTIDE SEQUENCE [LARGE SCALE GENOMIC DNA]</scope>
    <source>
        <strain evidence="1 2">UAMH 11012</strain>
    </source>
</reference>
<dbReference type="Pfam" id="PF13344">
    <property type="entry name" value="Hydrolase_6"/>
    <property type="match status" value="1"/>
</dbReference>
<dbReference type="Gene3D" id="3.40.50.1000">
    <property type="entry name" value="HAD superfamily/HAD-like"/>
    <property type="match status" value="2"/>
</dbReference>
<keyword evidence="1" id="KW-0378">Hydrolase</keyword>
<dbReference type="Proteomes" id="UP000184330">
    <property type="component" value="Unassembled WGS sequence"/>
</dbReference>
<sequence length="455" mass="49320">MSASTSANTSKEVSPASSTSSMADVLTAALAIDIENKGAETVNIHTTALSHIHGQDRMLSHVLAPEIIGILKEPSYTTIAFAFDIDGVLVRSKDALPGAAKTIKMLQRRNIPFILLTNGGGSTEKDHVAILGRRLGLAGLHEKQFVQSHSPYHSLVPSLANKNILVLGGTGNKIREVAHAYGFKNVCIPSDFVKDNHHIHPFLELTKDYHHEHGNELPRMEDGRVQIHAILVWSSPRDEGLDKNLILDLLMSEQGIIGTVSPKNKNPSLPNNGFLQDGQPPVYFCNPDLTWATSYSIPRAAQGLFKAGLEGSWSALTNGADMSGHVHVFGKPTEATYIYGEKTLQDWHASINGPNAKLISTVYMIGDNPASDIQGSKNYRSRYGSEWKSVLVESGIHVAGTEPAHHPTHFAAGVKEAVELAMLEEGYELGDGDDGWEKENEAFVVPDSSEDFGQG</sequence>
<dbReference type="EMBL" id="FJOG01000078">
    <property type="protein sequence ID" value="CZR69712.1"/>
    <property type="molecule type" value="Genomic_DNA"/>
</dbReference>
<name>A0A1L7XXB7_9HELO</name>